<dbReference type="RefSeq" id="WP_179237576.1">
    <property type="nucleotide sequence ID" value="NZ_JACBNQ010000005.1"/>
</dbReference>
<sequence>MKRNSIVTTDWEHCFICGTTQNLQEHHVFFGTANRKQSEKHGMKVPLCMNCHTGPNGVHHNKELDIRIKQLAQIEFEKNFSFEEFMKLFGKNYR</sequence>
<keyword evidence="2" id="KW-1185">Reference proteome</keyword>
<dbReference type="EMBL" id="JACBNQ010000005">
    <property type="protein sequence ID" value="NYB73883.1"/>
    <property type="molecule type" value="Genomic_DNA"/>
</dbReference>
<gene>
    <name evidence="1" type="ORF">HZF24_06985</name>
</gene>
<dbReference type="Proteomes" id="UP000611629">
    <property type="component" value="Unassembled WGS sequence"/>
</dbReference>
<dbReference type="AlphaFoldDB" id="A0A974GVY9"/>
<comment type="caution">
    <text evidence="1">The sequence shown here is derived from an EMBL/GenBank/DDBJ whole genome shotgun (WGS) entry which is preliminary data.</text>
</comment>
<evidence type="ECO:0000313" key="2">
    <source>
        <dbReference type="Proteomes" id="UP000611629"/>
    </source>
</evidence>
<evidence type="ECO:0000313" key="1">
    <source>
        <dbReference type="EMBL" id="NYB73883.1"/>
    </source>
</evidence>
<name>A0A974GVY9_SEDHY</name>
<organism evidence="1 2">
    <name type="scientific">Sedimentibacter hydroxybenzoicus DSM 7310</name>
    <dbReference type="NCBI Taxonomy" id="1123245"/>
    <lineage>
        <taxon>Bacteria</taxon>
        <taxon>Bacillati</taxon>
        <taxon>Bacillota</taxon>
        <taxon>Tissierellia</taxon>
        <taxon>Sedimentibacter</taxon>
    </lineage>
</organism>
<proteinExistence type="predicted"/>
<accession>A0A974GVY9</accession>
<reference evidence="1" key="1">
    <citation type="submission" date="2020-07" db="EMBL/GenBank/DDBJ databases">
        <title>Genomic analysis of a strain of Sedimentibacter Hydroxybenzoicus DSM7310.</title>
        <authorList>
            <person name="Ma S."/>
        </authorList>
    </citation>
    <scope>NUCLEOTIDE SEQUENCE</scope>
    <source>
        <strain evidence="1">DSM 7310</strain>
    </source>
</reference>
<protein>
    <submittedName>
        <fullName evidence="1">Uncharacterized protein</fullName>
    </submittedName>
</protein>